<evidence type="ECO:0000313" key="2">
    <source>
        <dbReference type="Proteomes" id="UP000805649"/>
    </source>
</evidence>
<reference evidence="1 2" key="1">
    <citation type="journal article" date="2020" name="Phytopathology">
        <title>Genome Sequence Resources of Colletotrichum truncatum, C. plurivorum, C. musicola, and C. sojae: Four Species Pathogenic to Soybean (Glycine max).</title>
        <authorList>
            <person name="Rogerio F."/>
            <person name="Boufleur T.R."/>
            <person name="Ciampi-Guillardi M."/>
            <person name="Sukno S.A."/>
            <person name="Thon M.R."/>
            <person name="Massola Junior N.S."/>
            <person name="Baroncelli R."/>
        </authorList>
    </citation>
    <scope>NUCLEOTIDE SEQUENCE [LARGE SCALE GENOMIC DNA]</scope>
    <source>
        <strain evidence="1 2">CMES1059</strain>
    </source>
</reference>
<gene>
    <name evidence="1" type="ORF">CTRU02_201142</name>
</gene>
<organism evidence="1 2">
    <name type="scientific">Colletotrichum truncatum</name>
    <name type="common">Anthracnose fungus</name>
    <name type="synonym">Colletotrichum capsici</name>
    <dbReference type="NCBI Taxonomy" id="5467"/>
    <lineage>
        <taxon>Eukaryota</taxon>
        <taxon>Fungi</taxon>
        <taxon>Dikarya</taxon>
        <taxon>Ascomycota</taxon>
        <taxon>Pezizomycotina</taxon>
        <taxon>Sordariomycetes</taxon>
        <taxon>Hypocreomycetidae</taxon>
        <taxon>Glomerellales</taxon>
        <taxon>Glomerellaceae</taxon>
        <taxon>Colletotrichum</taxon>
        <taxon>Colletotrichum truncatum species complex</taxon>
    </lineage>
</organism>
<sequence length="2289" mass="248859">LKEENEDSSTFSALVPFVFSAASKSSLSTLIEGIVGYLEQHTGNNEVVDMSALAYTLSTKRSTLSQRVAIPAVAADELRLKLKAILKADDDYAVQAISSGTTDAPCLLGVFTGQGAQWPAMGASLVATVPMAREVLRQLDSSLATLPSDDRPDWTLTQALSKDDENSDSSIWQRVNEAAFSQPLCTAVQIILVDLLRAAGVKFHAVVGHSSGEIAAAYAAGFLTARDAIRVAYYRGLFATKLAVGLGGKMLAVGTSLEDAEEVCQLEDFAGKLSVAAHNAPSSVTLSGDAEAVDRAEAVFLEEKKFARVLRVNTAYHSHHMMVCADAYSAALTDCGIQALQPADGDGTFPQWFSSVYDGRQVSSSTEMGLGVQYWVDNMTKPVLFYTAIEKCLVASTYGTNSSTIMGVVEVGPHPALQAPATESILQVCGKELPYSGTLRRGQDDAESFSQTLGYLWTRFGPSCVNLGQFQEACEQASASHRNSGSVRLRILHDLPSYPWNHDRVLWAESRLAKLFSKNPGRPHDLLGLDMAEGTVEEMRWRNVLKINELKWLAGHSLQGQIVFPATAYIAIAMEAAMQMAAAIGEAGISTSVLSIDVLDLRIPKAIALNDSGTELVTSMTHIKRHSGGEPGDDFITAEFNAFSTTGKEATSMALNCTGHVRIMLGANSNSSKPEQKDEVEEEEEEETTKTWPSRFAARVAPQGHLSTIDVDRFYQVLRDDFGFGYDGAFHGLTSIQRKTNYATATIRNPAFETGETPLLFHPGMLDSALQGLNAAYSAPGDGRLWSIVAPTAVRRITLVPDLCGDKMTDEVLIDCTITDPRPNCVTGDVNVYLSYSCEEPEGGGGDSNKITKQCIEVEGITFSPFAAATKDDDRLLFQEAFLTLDKPDATLIYGNRKATPWEHQKALDAERAAFFYLKNLHISIDTEKRTELPWYRRALLSNAERIYNRVKNGQHPFVPPEWISDTREDVTKLMDEYGSDDADFNLTRAVGENLTLSPVLNGESSILEHMTQNNYLEKYYTDAIGFDMLNGLISGVADQLCCKYPHMRMLEVGGGTGGATQAIFGRIGSAFASYTYTDISSAFFGYAAQRFAAQAHKMIFKTLDISQDPTGQGFKSHSYDVVFASNVLHATESLRTSVEHARRLLRPGGYLVMVEIIRNDVLRHGLVMGGLPGWWVGEKDGRIGGPSITLEEWDTVLRETGFDGIETNSPMLDPVGVPGAVIVAQASTEQVRTLKNPLTANPTTPVIEGSSEVSTATRTGPTLVLLGSGKNISSSSAFLFILCNQLSSLLQPHFSQIIHLPRLEDHDSIASKLPKEDVHVISLVELEGENVFEDALEPAFLGLKALLSSAATVLWLLAGDGGSNPYAGITVGLFRTLFYELPGTLLQTLDLGKQVSHSFDNNDEVVKLSNMVAELSLRLRTLGDTARRGGTAHEGRVEDDGAIGEKVLWNFEPELVLDESGRLRVPRVRPHDEQNARYNSAKRQITKVVDMSDNDTVLQVRRAETSYVLQELHELDRFGNNHDDVCTVRVSCSLLSTVKTPAGYVFVSYGTDVKTGEKRLCFSEKNASTITMPQSWTVTVENNNEVDVEGLDVQFMMFVTADLLAQRLLGMLPPIGTVLAYEPDPIISDLLTRELGRRGRKAVFVTSNPDLHAQRPDWVYLHPSSSKRDIDQVMPPDVTLYVDASSMGNRNDKSNTSGLGSHIARSLPLICDRISFSSLMADEASPLLCSPAMINGNIDNTAPESITRLLHTASSNALRRLGSIYDWEPLDILNLPQVVSPLARPKPNSLIYWQTDRPVAVSVAPVLQWREDLFRPDRTYWLAGLSGDVGRSMADFMVENGARYVALSSRTPKVEEGWVLWHKKRGAMISYFSGDVTDWESVNQTYDAITTSMPPISGVANGAMVLRDVSLISMSFEDFITVLRPKVQGTLNLDRLFSSSERELDFFICFSSIAGTLGNPGQSAYSAGNCFMKSLVRRRRSRGLPGAAIDIGRLVGVGYIERESSGRLTKEHQTRLQTRSGAVPMSETDLHQLFAEAIIAGRPPSGSSPSSYSDSSELISSIVPITTEQAKQAYWSSNPRLGLLIRETGQQLSGSGGSGSGNAVPVRQLLNAARTMGQVESILLATFKAKLQALKFLPDADSIYDATPLVEMGVDSLVAVEMRSWFLKELGVDVPVMTILGGASIADLVRLVVDKLPAELLERVGGRPASTASSDPLSVVSPSVTTDELAKESEEASSSNESASGSVGGLDASELLGKTGTDASSVASVVDEKNEEKHVVPEIKYSVS</sequence>
<keyword evidence="2" id="KW-1185">Reference proteome</keyword>
<dbReference type="EMBL" id="VUJX02000001">
    <property type="protein sequence ID" value="KAL0943256.1"/>
    <property type="molecule type" value="Genomic_DNA"/>
</dbReference>
<dbReference type="Proteomes" id="UP000805649">
    <property type="component" value="Unassembled WGS sequence"/>
</dbReference>
<feature type="non-terminal residue" evidence="1">
    <location>
        <position position="1"/>
    </location>
</feature>
<protein>
    <submittedName>
        <fullName evidence="1">Lovastatin nonaketide synthase</fullName>
    </submittedName>
</protein>
<name>A0ACC3ZGK2_COLTU</name>
<proteinExistence type="predicted"/>
<accession>A0ACC3ZGK2</accession>
<evidence type="ECO:0000313" key="1">
    <source>
        <dbReference type="EMBL" id="KAL0943256.1"/>
    </source>
</evidence>
<comment type="caution">
    <text evidence="1">The sequence shown here is derived from an EMBL/GenBank/DDBJ whole genome shotgun (WGS) entry which is preliminary data.</text>
</comment>